<dbReference type="EMBL" id="FOSB01000007">
    <property type="protein sequence ID" value="SFK12409.1"/>
    <property type="molecule type" value="Genomic_DNA"/>
</dbReference>
<feature type="coiled-coil region" evidence="1">
    <location>
        <begin position="47"/>
        <end position="74"/>
    </location>
</feature>
<reference evidence="3" key="1">
    <citation type="submission" date="2016-10" db="EMBL/GenBank/DDBJ databases">
        <authorList>
            <person name="Varghese N."/>
            <person name="Submissions S."/>
        </authorList>
    </citation>
    <scope>NUCLEOTIDE SEQUENCE [LARGE SCALE GENOMIC DNA]</scope>
    <source>
        <strain evidence="3">CGMCC 1.3704</strain>
    </source>
</reference>
<dbReference type="AlphaFoldDB" id="A0A1I3WZ45"/>
<dbReference type="Proteomes" id="UP000183557">
    <property type="component" value="Unassembled WGS sequence"/>
</dbReference>
<evidence type="ECO:0000256" key="1">
    <source>
        <dbReference type="SAM" id="Coils"/>
    </source>
</evidence>
<dbReference type="RefSeq" id="WP_075037122.1">
    <property type="nucleotide sequence ID" value="NZ_FOSB01000007.1"/>
</dbReference>
<keyword evidence="3" id="KW-1185">Reference proteome</keyword>
<accession>A0A1I3WZ45</accession>
<evidence type="ECO:0000313" key="3">
    <source>
        <dbReference type="Proteomes" id="UP000183557"/>
    </source>
</evidence>
<name>A0A1I3WZ45_HALDA</name>
<dbReference type="OrthoDB" id="9854065at2"/>
<proteinExistence type="predicted"/>
<gene>
    <name evidence="2" type="ORF">SAMN04487936_107210</name>
</gene>
<protein>
    <submittedName>
        <fullName evidence="2">Uncharacterized protein</fullName>
    </submittedName>
</protein>
<evidence type="ECO:0000313" key="2">
    <source>
        <dbReference type="EMBL" id="SFK12409.1"/>
    </source>
</evidence>
<organism evidence="2 3">
    <name type="scientific">Halobacillus dabanensis</name>
    <dbReference type="NCBI Taxonomy" id="240302"/>
    <lineage>
        <taxon>Bacteria</taxon>
        <taxon>Bacillati</taxon>
        <taxon>Bacillota</taxon>
        <taxon>Bacilli</taxon>
        <taxon>Bacillales</taxon>
        <taxon>Bacillaceae</taxon>
        <taxon>Halobacillus</taxon>
    </lineage>
</organism>
<sequence>MDIKQQYQQQVDQEVKGFRNEVQKMKTSENPYYHDQAVLDYEIGQKRKELEKRVAEISDEFQKKIDEVVEAQEREAARSTFRVSTADRQLAEQFTTDLKAELTFSYSEADKRAAFNKFEEKIHHFDDESGLYAIKQKLPEVAQAVNDDEFSMKELRKINGTFNALQTPEAEHLEEIKQAKLSGVDTSFRRLRLTHPAYSDYQKGYKR</sequence>
<keyword evidence="1" id="KW-0175">Coiled coil</keyword>